<dbReference type="SMART" id="SM00483">
    <property type="entry name" value="POLXc"/>
    <property type="match status" value="1"/>
</dbReference>
<dbReference type="InterPro" id="IPR004013">
    <property type="entry name" value="PHP_dom"/>
</dbReference>
<dbReference type="InterPro" id="IPR027421">
    <property type="entry name" value="DNA_pol_lamdba_lyase_dom_sf"/>
</dbReference>
<evidence type="ECO:0000256" key="4">
    <source>
        <dbReference type="ARBA" id="ARBA00012720"/>
    </source>
</evidence>
<dbReference type="GO" id="GO:0140078">
    <property type="term" value="F:class I DNA-(apurinic or apyrimidinic site) endonuclease activity"/>
    <property type="evidence" value="ECO:0007669"/>
    <property type="project" value="UniProtKB-EC"/>
</dbReference>
<evidence type="ECO:0000313" key="26">
    <source>
        <dbReference type="EMBL" id="MCX2818222.1"/>
    </source>
</evidence>
<keyword evidence="6" id="KW-0488">Methylation</keyword>
<dbReference type="InterPro" id="IPR037160">
    <property type="entry name" value="DNA_Pol_thumb_sf"/>
</dbReference>
<dbReference type="InterPro" id="IPR029398">
    <property type="entry name" value="PolB_thumb"/>
</dbReference>
<evidence type="ECO:0000256" key="2">
    <source>
        <dbReference type="ARBA" id="ARBA00004496"/>
    </source>
</evidence>
<dbReference type="Pfam" id="PF14716">
    <property type="entry name" value="HHH_8"/>
    <property type="match status" value="1"/>
</dbReference>
<dbReference type="InterPro" id="IPR022311">
    <property type="entry name" value="PolX-like"/>
</dbReference>
<evidence type="ECO:0000256" key="3">
    <source>
        <dbReference type="ARBA" id="ARBA00012417"/>
    </source>
</evidence>
<evidence type="ECO:0000256" key="11">
    <source>
        <dbReference type="ARBA" id="ARBA00022763"/>
    </source>
</evidence>
<evidence type="ECO:0000256" key="10">
    <source>
        <dbReference type="ARBA" id="ARBA00022705"/>
    </source>
</evidence>
<dbReference type="InterPro" id="IPR003583">
    <property type="entry name" value="Hlx-hairpin-Hlx_DNA-bd_motif"/>
</dbReference>
<evidence type="ECO:0000256" key="17">
    <source>
        <dbReference type="ARBA" id="ARBA00035726"/>
    </source>
</evidence>
<dbReference type="SMART" id="SM00481">
    <property type="entry name" value="POLIIIAc"/>
    <property type="match status" value="1"/>
</dbReference>
<organism evidence="26 27">
    <name type="scientific">Halorutilus salinus</name>
    <dbReference type="NCBI Taxonomy" id="2487751"/>
    <lineage>
        <taxon>Archaea</taxon>
        <taxon>Methanobacteriati</taxon>
        <taxon>Methanobacteriota</taxon>
        <taxon>Stenosarchaea group</taxon>
        <taxon>Halobacteria</taxon>
        <taxon>Halorutilales</taxon>
        <taxon>Halorutilaceae</taxon>
        <taxon>Halorutilus</taxon>
    </lineage>
</organism>
<evidence type="ECO:0000256" key="20">
    <source>
        <dbReference type="ARBA" id="ARBA00045548"/>
    </source>
</evidence>
<evidence type="ECO:0000256" key="12">
    <source>
        <dbReference type="ARBA" id="ARBA00022843"/>
    </source>
</evidence>
<dbReference type="EC" id="2.7.7.7" evidence="3"/>
<reference evidence="26" key="1">
    <citation type="submission" date="2022-09" db="EMBL/GenBank/DDBJ databases">
        <title>Haloadaptaus new haloarchaeum isolated from saline soil.</title>
        <authorList>
            <person name="Duran-Viseras A."/>
            <person name="Sanchez-Porro C."/>
            <person name="Ventosa A."/>
        </authorList>
    </citation>
    <scope>NUCLEOTIDE SEQUENCE</scope>
    <source>
        <strain evidence="26">F3-133</strain>
    </source>
</reference>
<dbReference type="CDD" id="cd00141">
    <property type="entry name" value="NT_POLXc"/>
    <property type="match status" value="1"/>
</dbReference>
<gene>
    <name evidence="26" type="primary">polX</name>
    <name evidence="26" type="ORF">EGH25_02505</name>
</gene>
<proteinExistence type="predicted"/>
<evidence type="ECO:0000256" key="1">
    <source>
        <dbReference type="ARBA" id="ARBA00001946"/>
    </source>
</evidence>
<evidence type="ECO:0000256" key="21">
    <source>
        <dbReference type="ARBA" id="ARBA00049244"/>
    </source>
</evidence>
<keyword evidence="27" id="KW-1185">Reference proteome</keyword>
<keyword evidence="26" id="KW-0378">Hydrolase</keyword>
<dbReference type="InterPro" id="IPR047967">
    <property type="entry name" value="PolX_PHP"/>
</dbReference>
<dbReference type="GO" id="GO:0003887">
    <property type="term" value="F:DNA-directed DNA polymerase activity"/>
    <property type="evidence" value="ECO:0007669"/>
    <property type="project" value="UniProtKB-KW"/>
</dbReference>
<dbReference type="EMBL" id="RKLV01000002">
    <property type="protein sequence ID" value="MCX2818222.1"/>
    <property type="molecule type" value="Genomic_DNA"/>
</dbReference>
<dbReference type="NCBIfam" id="NF006375">
    <property type="entry name" value="PRK08609.1"/>
    <property type="match status" value="1"/>
</dbReference>
<dbReference type="InterPro" id="IPR003141">
    <property type="entry name" value="Pol/His_phosphatase_N"/>
</dbReference>
<dbReference type="InterPro" id="IPR002054">
    <property type="entry name" value="DNA-dir_DNA_pol_X"/>
</dbReference>
<sequence>MTEREAVAGMLDEFADRLEAKGVEYKPRAYRNAAESVRDTSRDALEQPKGIPDVGDAIASKIDEFRETGRVEELEELRDETPVEMEALTRVEGVGPKTVGKLYDALGVTDLDELEEAGRDGRIRNVTGFGEKTEENILDGIPFAREAGERTPLGESVPRARELVETVEGVVGVERAVAAGSVRRRKETTGDIDIVVVSDDREATADAFADRDVELVQKGDRKTSFRRDGEEVDLHLVEEDEFGAALQYFTGSKKHNVKTRDVAVGEGLKLNEYGVWDAETGERVAGETEEEVYDALGMGYIPPEMREDRGEVEVARDGTLPDLVNVEDVRGELHSHTSRTDGGATLERMVAGAEEKGLDYLAVTEHTEALGVVGGLSDDELLTLADDVRALGEDTDVRLFSGAEANVLKDGSLDVSDGTLSQLDVVVASVHTGMDMAKEEATERLVSAVRHDGVDILGHPSGRLINSREGYGYDFDAVLDAAEDEGVALELNANPRRLDIRDTQVRRCVEHGVPVAVNTDAHAPGEYGYVKYGVWTARRGWAEVEDVLNTRTADELEDWLDG</sequence>
<keyword evidence="11" id="KW-0227">DNA damage</keyword>
<evidence type="ECO:0000259" key="23">
    <source>
        <dbReference type="SMART" id="SM00278"/>
    </source>
</evidence>
<keyword evidence="12" id="KW-0832">Ubl conjugation</keyword>
<keyword evidence="14" id="KW-0915">Sodium</keyword>
<accession>A0A9Q4C341</accession>
<dbReference type="GO" id="GO:0004527">
    <property type="term" value="F:exonuclease activity"/>
    <property type="evidence" value="ECO:0007669"/>
    <property type="project" value="UniProtKB-KW"/>
</dbReference>
<dbReference type="RefSeq" id="WP_266085939.1">
    <property type="nucleotide sequence ID" value="NZ_RKLV01000002.1"/>
</dbReference>
<evidence type="ECO:0000259" key="24">
    <source>
        <dbReference type="SMART" id="SM00481"/>
    </source>
</evidence>
<dbReference type="CDD" id="cd07436">
    <property type="entry name" value="PHP_PolX"/>
    <property type="match status" value="1"/>
</dbReference>
<dbReference type="GO" id="GO:0006281">
    <property type="term" value="P:DNA repair"/>
    <property type="evidence" value="ECO:0007669"/>
    <property type="project" value="UniProtKB-KW"/>
</dbReference>
<keyword evidence="13" id="KW-0239">DNA-directed DNA polymerase</keyword>
<comment type="catalytic activity">
    <reaction evidence="18">
        <text>2'-deoxyribonucleotide-(2'-deoxyribose 5'-phosphate)-2'-deoxyribonucleotide-DNA = a 3'-end 2'-deoxyribonucleotide-(2,3-dehydro-2,3-deoxyribose 5'-phosphate)-DNA + a 5'-end 5'-phospho-2'-deoxyribonucleoside-DNA + H(+)</text>
        <dbReference type="Rhea" id="RHEA:66592"/>
        <dbReference type="Rhea" id="RHEA-COMP:13180"/>
        <dbReference type="Rhea" id="RHEA-COMP:16897"/>
        <dbReference type="Rhea" id="RHEA-COMP:17067"/>
        <dbReference type="ChEBI" id="CHEBI:15378"/>
        <dbReference type="ChEBI" id="CHEBI:136412"/>
        <dbReference type="ChEBI" id="CHEBI:157695"/>
        <dbReference type="ChEBI" id="CHEBI:167181"/>
        <dbReference type="EC" id="4.2.99.18"/>
    </reaction>
</comment>
<keyword evidence="26" id="KW-0540">Nuclease</keyword>
<dbReference type="InterPro" id="IPR043519">
    <property type="entry name" value="NT_sf"/>
</dbReference>
<comment type="catalytic activity">
    <reaction evidence="21">
        <text>DNA(n) + a 2'-deoxyribonucleoside 5'-triphosphate = DNA(n+1) + diphosphate</text>
        <dbReference type="Rhea" id="RHEA:22508"/>
        <dbReference type="Rhea" id="RHEA-COMP:17339"/>
        <dbReference type="Rhea" id="RHEA-COMP:17340"/>
        <dbReference type="ChEBI" id="CHEBI:33019"/>
        <dbReference type="ChEBI" id="CHEBI:61560"/>
        <dbReference type="ChEBI" id="CHEBI:173112"/>
        <dbReference type="EC" id="2.7.7.7"/>
    </reaction>
</comment>
<evidence type="ECO:0000256" key="5">
    <source>
        <dbReference type="ARBA" id="ARBA00020020"/>
    </source>
</evidence>
<dbReference type="GO" id="GO:0003677">
    <property type="term" value="F:DNA binding"/>
    <property type="evidence" value="ECO:0007669"/>
    <property type="project" value="InterPro"/>
</dbReference>
<evidence type="ECO:0000259" key="25">
    <source>
        <dbReference type="SMART" id="SM00483"/>
    </source>
</evidence>
<dbReference type="InterPro" id="IPR010996">
    <property type="entry name" value="HHH_MUS81"/>
</dbReference>
<dbReference type="InterPro" id="IPR002008">
    <property type="entry name" value="DNA_pol_X_beta-like"/>
</dbReference>
<dbReference type="Gene3D" id="1.10.150.110">
    <property type="entry name" value="DNA polymerase beta, N-terminal domain-like"/>
    <property type="match status" value="1"/>
</dbReference>
<comment type="catalytic activity">
    <reaction evidence="19">
        <text>a 5'-end 2'-deoxyribose-2'-deoxyribonucleotide-DNA = (2E,4S)-4-hydroxypenten-2-al-5-phosphate + a 5'-end 5'-phospho-2'-deoxyribonucleoside-DNA + H(+)</text>
        <dbReference type="Rhea" id="RHEA:76255"/>
        <dbReference type="Rhea" id="RHEA-COMP:13180"/>
        <dbReference type="Rhea" id="RHEA-COMP:18657"/>
        <dbReference type="ChEBI" id="CHEBI:15378"/>
        <dbReference type="ChEBI" id="CHEBI:136412"/>
        <dbReference type="ChEBI" id="CHEBI:195194"/>
        <dbReference type="ChEBI" id="CHEBI:195195"/>
    </reaction>
</comment>
<feature type="domain" description="Helix-hairpin-helix DNA-binding motif class 1" evidence="23">
    <location>
        <begin position="86"/>
        <end position="105"/>
    </location>
</feature>
<protein>
    <recommendedName>
        <fullName evidence="5">DNA polymerase beta</fullName>
        <ecNumber evidence="3">2.7.7.7</ecNumber>
        <ecNumber evidence="4">4.2.99.18</ecNumber>
    </recommendedName>
    <alternativeName>
        <fullName evidence="16">5'-deoxyribose-phosphate lyase</fullName>
    </alternativeName>
    <alternativeName>
        <fullName evidence="17">AP lyase</fullName>
    </alternativeName>
</protein>
<name>A0A9Q4C341_9EURY</name>
<dbReference type="PANTHER" id="PTHR36928:SF1">
    <property type="entry name" value="PHOSPHATASE YCDX-RELATED"/>
    <property type="match status" value="1"/>
</dbReference>
<keyword evidence="7" id="KW-0237">DNA synthesis</keyword>
<feature type="domain" description="Helix-hairpin-helix DNA-binding motif class 1" evidence="23">
    <location>
        <begin position="46"/>
        <end position="65"/>
    </location>
</feature>
<dbReference type="Pfam" id="PF14791">
    <property type="entry name" value="DNA_pol_B_thumb"/>
    <property type="match status" value="1"/>
</dbReference>
<feature type="region of interest" description="Disordered" evidence="22">
    <location>
        <begin position="34"/>
        <end position="57"/>
    </location>
</feature>
<dbReference type="GO" id="GO:0042578">
    <property type="term" value="F:phosphoric ester hydrolase activity"/>
    <property type="evidence" value="ECO:0007669"/>
    <property type="project" value="TreeGrafter"/>
</dbReference>
<dbReference type="GO" id="GO:0005829">
    <property type="term" value="C:cytosol"/>
    <property type="evidence" value="ECO:0007669"/>
    <property type="project" value="TreeGrafter"/>
</dbReference>
<evidence type="ECO:0000256" key="16">
    <source>
        <dbReference type="ARBA" id="ARBA00035717"/>
    </source>
</evidence>
<dbReference type="SUPFAM" id="SSF47802">
    <property type="entry name" value="DNA polymerase beta, N-terminal domain-like"/>
    <property type="match status" value="1"/>
</dbReference>
<keyword evidence="8" id="KW-0808">Transferase</keyword>
<dbReference type="SUPFAM" id="SSF158702">
    <property type="entry name" value="Sec63 N-terminal domain-like"/>
    <property type="match status" value="1"/>
</dbReference>
<feature type="domain" description="Helix-hairpin-helix DNA-binding motif class 1" evidence="23">
    <location>
        <begin position="121"/>
        <end position="140"/>
    </location>
</feature>
<dbReference type="Gene3D" id="1.10.150.20">
    <property type="entry name" value="5' to 3' exonuclease, C-terminal subdomain"/>
    <property type="match status" value="1"/>
</dbReference>
<dbReference type="PIRSF" id="PIRSF005047">
    <property type="entry name" value="UCP005047_YshC"/>
    <property type="match status" value="1"/>
</dbReference>
<dbReference type="SUPFAM" id="SSF89550">
    <property type="entry name" value="PHP domain-like"/>
    <property type="match status" value="1"/>
</dbReference>
<feature type="domain" description="DNA-directed DNA polymerase X" evidence="25">
    <location>
        <begin position="1"/>
        <end position="307"/>
    </location>
</feature>
<evidence type="ECO:0000256" key="8">
    <source>
        <dbReference type="ARBA" id="ARBA00022679"/>
    </source>
</evidence>
<keyword evidence="15" id="KW-0234">DNA repair</keyword>
<dbReference type="PRINTS" id="PR00870">
    <property type="entry name" value="DNAPOLXBETA"/>
</dbReference>
<dbReference type="Proteomes" id="UP001149411">
    <property type="component" value="Unassembled WGS sequence"/>
</dbReference>
<feature type="compositionally biased region" description="Basic and acidic residues" evidence="22">
    <location>
        <begin position="36"/>
        <end position="46"/>
    </location>
</feature>
<keyword evidence="10" id="KW-0235">DNA replication</keyword>
<dbReference type="Pfam" id="PF14520">
    <property type="entry name" value="HHH_5"/>
    <property type="match status" value="1"/>
</dbReference>
<feature type="domain" description="Polymerase/histidinol phosphatase N-terminal" evidence="24">
    <location>
        <begin position="331"/>
        <end position="409"/>
    </location>
</feature>
<evidence type="ECO:0000256" key="15">
    <source>
        <dbReference type="ARBA" id="ARBA00023204"/>
    </source>
</evidence>
<dbReference type="InterPro" id="IPR050243">
    <property type="entry name" value="PHP_phosphatase"/>
</dbReference>
<evidence type="ECO:0000256" key="19">
    <source>
        <dbReference type="ARBA" id="ARBA00044678"/>
    </source>
</evidence>
<dbReference type="Pfam" id="PF02811">
    <property type="entry name" value="PHP"/>
    <property type="match status" value="1"/>
</dbReference>
<dbReference type="PANTHER" id="PTHR36928">
    <property type="entry name" value="PHOSPHATASE YCDX-RELATED"/>
    <property type="match status" value="1"/>
</dbReference>
<comment type="subcellular location">
    <subcellularLocation>
        <location evidence="2">Cytoplasm</location>
    </subcellularLocation>
</comment>
<evidence type="ECO:0000256" key="18">
    <source>
        <dbReference type="ARBA" id="ARBA00044632"/>
    </source>
</evidence>
<evidence type="ECO:0000256" key="7">
    <source>
        <dbReference type="ARBA" id="ARBA00022634"/>
    </source>
</evidence>
<evidence type="ECO:0000313" key="27">
    <source>
        <dbReference type="Proteomes" id="UP001149411"/>
    </source>
</evidence>
<comment type="cofactor">
    <cofactor evidence="1">
        <name>Mg(2+)</name>
        <dbReference type="ChEBI" id="CHEBI:18420"/>
    </cofactor>
</comment>
<evidence type="ECO:0000256" key="22">
    <source>
        <dbReference type="SAM" id="MobiDB-lite"/>
    </source>
</evidence>
<dbReference type="InterPro" id="IPR016195">
    <property type="entry name" value="Pol/histidinol_Pase-like"/>
</dbReference>
<dbReference type="Gene3D" id="3.30.460.10">
    <property type="entry name" value="Beta Polymerase, domain 2"/>
    <property type="match status" value="1"/>
</dbReference>
<evidence type="ECO:0000256" key="9">
    <source>
        <dbReference type="ARBA" id="ARBA00022695"/>
    </source>
</evidence>
<dbReference type="SUPFAM" id="SSF81301">
    <property type="entry name" value="Nucleotidyltransferase"/>
    <property type="match status" value="1"/>
</dbReference>
<dbReference type="AlphaFoldDB" id="A0A9Q4C341"/>
<dbReference type="EC" id="4.2.99.18" evidence="4"/>
<evidence type="ECO:0000256" key="13">
    <source>
        <dbReference type="ARBA" id="ARBA00022932"/>
    </source>
</evidence>
<evidence type="ECO:0000256" key="6">
    <source>
        <dbReference type="ARBA" id="ARBA00022481"/>
    </source>
</evidence>
<comment type="function">
    <text evidence="20">Repair polymerase that plays a key role in base-excision repair. During this process, the damaged base is excised by specific DNA glycosylases, the DNA backbone is nicked at the abasic site by an apurinic/apyrimidic (AP) endonuclease, and POLB removes 5'-deoxyribose-phosphate from the preincised AP site acting as a 5'-deoxyribose-phosphate lyase (5'-dRP lyase); through its DNA polymerase activity, it adds one nucleotide to the 3' end of the arising single-nucleotide gap. Conducts 'gap-filling' DNA synthesis in a stepwise distributive fashion rather than in a processive fashion as for other DNA polymerases. It is also able to cleave sugar-phosphate bonds 3' to an intact AP site, acting as an AP lyase.</text>
</comment>
<comment type="caution">
    <text evidence="26">The sequence shown here is derived from an EMBL/GenBank/DDBJ whole genome shotgun (WGS) entry which is preliminary data.</text>
</comment>
<keyword evidence="26" id="KW-0269">Exonuclease</keyword>
<dbReference type="GO" id="GO:0008270">
    <property type="term" value="F:zinc ion binding"/>
    <property type="evidence" value="ECO:0007669"/>
    <property type="project" value="TreeGrafter"/>
</dbReference>
<dbReference type="SMART" id="SM00278">
    <property type="entry name" value="HhH1"/>
    <property type="match status" value="3"/>
</dbReference>
<evidence type="ECO:0000256" key="14">
    <source>
        <dbReference type="ARBA" id="ARBA00023053"/>
    </source>
</evidence>
<dbReference type="Gene3D" id="3.20.20.140">
    <property type="entry name" value="Metal-dependent hydrolases"/>
    <property type="match status" value="1"/>
</dbReference>
<dbReference type="Gene3D" id="3.30.210.10">
    <property type="entry name" value="DNA polymerase, thumb domain"/>
    <property type="match status" value="1"/>
</dbReference>
<keyword evidence="9" id="KW-0548">Nucleotidyltransferase</keyword>